<evidence type="ECO:0000313" key="2">
    <source>
        <dbReference type="EMBL" id="PKK62350.1"/>
    </source>
</evidence>
<reference evidence="2 3" key="2">
    <citation type="submission" date="2017-10" db="EMBL/GenBank/DDBJ databases">
        <title>Extensive intraspecific genome diversity in a model arbuscular mycorrhizal fungus.</title>
        <authorList>
            <person name="Chen E.C.H."/>
            <person name="Morin E."/>
            <person name="Baudet D."/>
            <person name="Noel J."/>
            <person name="Ndikumana S."/>
            <person name="Charron P."/>
            <person name="St-Onge C."/>
            <person name="Giorgi J."/>
            <person name="Grigoriev I.V."/>
            <person name="Roux C."/>
            <person name="Martin F.M."/>
            <person name="Corradi N."/>
        </authorList>
    </citation>
    <scope>NUCLEOTIDE SEQUENCE [LARGE SCALE GENOMIC DNA]</scope>
    <source>
        <strain evidence="2 3">C2</strain>
    </source>
</reference>
<feature type="compositionally biased region" description="Low complexity" evidence="1">
    <location>
        <begin position="54"/>
        <end position="63"/>
    </location>
</feature>
<feature type="region of interest" description="Disordered" evidence="1">
    <location>
        <begin position="39"/>
        <end position="63"/>
    </location>
</feature>
<name>A0A2N1ML49_9GLOM</name>
<evidence type="ECO:0000256" key="1">
    <source>
        <dbReference type="SAM" id="MobiDB-lite"/>
    </source>
</evidence>
<reference evidence="2 3" key="1">
    <citation type="submission" date="2016-04" db="EMBL/GenBank/DDBJ databases">
        <title>Genome analyses suggest a sexual origin of heterokaryosis in a supposedly ancient asexual fungus.</title>
        <authorList>
            <person name="Ropars J."/>
            <person name="Sedzielewska K."/>
            <person name="Noel J."/>
            <person name="Charron P."/>
            <person name="Farinelli L."/>
            <person name="Marton T."/>
            <person name="Kruger M."/>
            <person name="Pelin A."/>
            <person name="Brachmann A."/>
            <person name="Corradi N."/>
        </authorList>
    </citation>
    <scope>NUCLEOTIDE SEQUENCE [LARGE SCALE GENOMIC DNA]</scope>
    <source>
        <strain evidence="2 3">C2</strain>
    </source>
</reference>
<accession>A0A2N1ML49</accession>
<evidence type="ECO:0000313" key="3">
    <source>
        <dbReference type="Proteomes" id="UP000233469"/>
    </source>
</evidence>
<sequence>MQHCQMNECLLYCVKKVENWEDLLGDEVNDEKIDIQEMYSEDQEEKSYNEEENNNTNPTGMTEVTGNIEFAEDNYESMILNLDSLIKYINQTSIHEVWRVTTIENIS</sequence>
<comment type="caution">
    <text evidence="2">The sequence shown here is derived from an EMBL/GenBank/DDBJ whole genome shotgun (WGS) entry which is preliminary data.</text>
</comment>
<proteinExistence type="predicted"/>
<dbReference type="VEuPathDB" id="FungiDB:RhiirFUN_002723"/>
<organism evidence="2 3">
    <name type="scientific">Rhizophagus irregularis</name>
    <dbReference type="NCBI Taxonomy" id="588596"/>
    <lineage>
        <taxon>Eukaryota</taxon>
        <taxon>Fungi</taxon>
        <taxon>Fungi incertae sedis</taxon>
        <taxon>Mucoromycota</taxon>
        <taxon>Glomeromycotina</taxon>
        <taxon>Glomeromycetes</taxon>
        <taxon>Glomerales</taxon>
        <taxon>Glomeraceae</taxon>
        <taxon>Rhizophagus</taxon>
    </lineage>
</organism>
<gene>
    <name evidence="2" type="ORF">RhiirC2_790509</name>
</gene>
<protein>
    <submittedName>
        <fullName evidence="2">Uncharacterized protein</fullName>
    </submittedName>
</protein>
<dbReference type="AlphaFoldDB" id="A0A2N1ML49"/>
<dbReference type="Proteomes" id="UP000233469">
    <property type="component" value="Unassembled WGS sequence"/>
</dbReference>
<dbReference type="OrthoDB" id="2435304at2759"/>
<dbReference type="EMBL" id="LLXL01001946">
    <property type="protein sequence ID" value="PKK62350.1"/>
    <property type="molecule type" value="Genomic_DNA"/>
</dbReference>
<dbReference type="VEuPathDB" id="FungiDB:FUN_011194"/>